<organism evidence="2 3">
    <name type="scientific">Catenulispora yoronensis</name>
    <dbReference type="NCBI Taxonomy" id="450799"/>
    <lineage>
        <taxon>Bacteria</taxon>
        <taxon>Bacillati</taxon>
        <taxon>Actinomycetota</taxon>
        <taxon>Actinomycetes</taxon>
        <taxon>Catenulisporales</taxon>
        <taxon>Catenulisporaceae</taxon>
        <taxon>Catenulispora</taxon>
    </lineage>
</organism>
<dbReference type="InterPro" id="IPR058595">
    <property type="entry name" value="Avidin-like"/>
</dbReference>
<gene>
    <name evidence="2" type="ORF">GCM10009839_44950</name>
</gene>
<evidence type="ECO:0000313" key="3">
    <source>
        <dbReference type="Proteomes" id="UP001500751"/>
    </source>
</evidence>
<comment type="caution">
    <text evidence="2">The sequence shown here is derived from an EMBL/GenBank/DDBJ whole genome shotgun (WGS) entry which is preliminary data.</text>
</comment>
<keyword evidence="3" id="KW-1185">Reference proteome</keyword>
<proteinExistence type="predicted"/>
<evidence type="ECO:0000256" key="1">
    <source>
        <dbReference type="SAM" id="MobiDB-lite"/>
    </source>
</evidence>
<feature type="region of interest" description="Disordered" evidence="1">
    <location>
        <begin position="116"/>
        <end position="189"/>
    </location>
</feature>
<dbReference type="Pfam" id="PF26421">
    <property type="entry name" value="Avidin_like"/>
    <property type="match status" value="1"/>
</dbReference>
<dbReference type="RefSeq" id="WP_344667600.1">
    <property type="nucleotide sequence ID" value="NZ_BAAAQN010000026.1"/>
</dbReference>
<dbReference type="Proteomes" id="UP001500751">
    <property type="component" value="Unassembled WGS sequence"/>
</dbReference>
<name>A0ABN2UKG0_9ACTN</name>
<evidence type="ECO:0000313" key="2">
    <source>
        <dbReference type="EMBL" id="GAA2038415.1"/>
    </source>
</evidence>
<reference evidence="2 3" key="1">
    <citation type="journal article" date="2019" name="Int. J. Syst. Evol. Microbiol.">
        <title>The Global Catalogue of Microorganisms (GCM) 10K type strain sequencing project: providing services to taxonomists for standard genome sequencing and annotation.</title>
        <authorList>
            <consortium name="The Broad Institute Genomics Platform"/>
            <consortium name="The Broad Institute Genome Sequencing Center for Infectious Disease"/>
            <person name="Wu L."/>
            <person name="Ma J."/>
        </authorList>
    </citation>
    <scope>NUCLEOTIDE SEQUENCE [LARGE SCALE GENOMIC DNA]</scope>
    <source>
        <strain evidence="2 3">JCM 16014</strain>
    </source>
</reference>
<sequence>MPTTTKFDYDGIRFRAEDHPTTAPHAAAGTPTIGHYHQNGDLVWAEFGGGRLRTGRLVGTTRPDGTIDAAYCQLALDGTMVAGTVVSTPERLPDGRIRLVEDWRRADGSTGVSVIEECRGVEDGGGNGSGGDRGSGDANGSGGSGGGYGSGGARGSDSARRSGSVAVPERGGAGTDQHGPFAAHGESAG</sequence>
<dbReference type="EMBL" id="BAAAQN010000026">
    <property type="protein sequence ID" value="GAA2038415.1"/>
    <property type="molecule type" value="Genomic_DNA"/>
</dbReference>
<protein>
    <submittedName>
        <fullName evidence="2">Uncharacterized protein</fullName>
    </submittedName>
</protein>
<feature type="compositionally biased region" description="Gly residues" evidence="1">
    <location>
        <begin position="123"/>
        <end position="154"/>
    </location>
</feature>
<accession>A0ABN2UKG0</accession>